<keyword evidence="3" id="KW-1185">Reference proteome</keyword>
<reference evidence="2 3" key="1">
    <citation type="submission" date="2017-03" db="EMBL/GenBank/DDBJ databases">
        <title>WGS assembly of Porphyra umbilicalis.</title>
        <authorList>
            <person name="Brawley S.H."/>
            <person name="Blouin N.A."/>
            <person name="Ficko-Blean E."/>
            <person name="Wheeler G.L."/>
            <person name="Lohr M."/>
            <person name="Goodson H.V."/>
            <person name="Jenkins J.W."/>
            <person name="Blaby-Haas C.E."/>
            <person name="Helliwell K.E."/>
            <person name="Chan C."/>
            <person name="Marriage T."/>
            <person name="Bhattacharya D."/>
            <person name="Klein A.S."/>
            <person name="Badis Y."/>
            <person name="Brodie J."/>
            <person name="Cao Y."/>
            <person name="Collen J."/>
            <person name="Dittami S.M."/>
            <person name="Gachon C.M."/>
            <person name="Green B.R."/>
            <person name="Karpowicz S."/>
            <person name="Kim J.W."/>
            <person name="Kudahl U."/>
            <person name="Lin S."/>
            <person name="Michel G."/>
            <person name="Mittag M."/>
            <person name="Olson B.J."/>
            <person name="Pangilinan J."/>
            <person name="Peng Y."/>
            <person name="Qiu H."/>
            <person name="Shu S."/>
            <person name="Singer J.T."/>
            <person name="Smith A.G."/>
            <person name="Sprecher B.N."/>
            <person name="Wagner V."/>
            <person name="Wang W."/>
            <person name="Wang Z.-Y."/>
            <person name="Yan J."/>
            <person name="Yarish C."/>
            <person name="Zoeuner-Riek S."/>
            <person name="Zhuang Y."/>
            <person name="Zou Y."/>
            <person name="Lindquist E.A."/>
            <person name="Grimwood J."/>
            <person name="Barry K."/>
            <person name="Rokhsar D.S."/>
            <person name="Schmutz J."/>
            <person name="Stiller J.W."/>
            <person name="Grossman A.R."/>
            <person name="Prochnik S.E."/>
        </authorList>
    </citation>
    <scope>NUCLEOTIDE SEQUENCE [LARGE SCALE GENOMIC DNA]</scope>
    <source>
        <strain evidence="2">4086291</strain>
    </source>
</reference>
<protein>
    <submittedName>
        <fullName evidence="2">Uncharacterized protein</fullName>
    </submittedName>
</protein>
<dbReference type="Gene3D" id="3.80.10.10">
    <property type="entry name" value="Ribonuclease Inhibitor"/>
    <property type="match status" value="1"/>
</dbReference>
<sequence length="705" mass="71042">MPLFSLSAALRLAHQSRDRWMERAVVCDGSLPPPPARRSRPAPMLPLGGGSDGALGRARQSLLAGRFAKERTVASTAAVAVAATASSSAPRATGVEGSLFGILPPPVLTKIMQHLLRSLIPDDAPPELLRGCLPMTGGAATAAAVAVASGVPPVNVDGGWARPAAPKRPRTSLAGAFAPRVAPAAQMAAALTTTAAAVAPRPNSATAELDLSLAVTVDASLWAAASPVFSTCRLLRAALLRAVAVVDVDVPGLGGLPPDDCGSAPAAIGVALTKLRRSLVPALGRCPNLTAVRLALPYGWAGLPAAAEAAADGAAAVLRSARSSLRSVALEAHVLPPSIVRALRHIVALAHLDVTEVDVADNACALAELCFRHGRSLRHLGVMRHDGRCAREVATITAALGRCEALTSVRFGCGVSAAVLRGLSPKAAVTLERVEFGAAVVEPDALLAGLPAAARAVRHLSVVGASGATVGCLASAIGRLPQLETLETPLVLAQGEGAEDLGTALAAAAQATALSELVVCSGVDDAGLVALAAIPGLTSLTLDDASALSRGGVSALATASSLRRLVIKEMGADAAAFPAAAVAAAVEAPAPPSLSQVTHLEVEDVASPVLLPNLLRGMVNLRHVRLCRCAVDAKDDMAAAGADAAASSIAIPEPPACSAIGILAALPALVSACVEFCPPLSETSPDVLAWQRARQDVHITVVGEV</sequence>
<dbReference type="InterPro" id="IPR032675">
    <property type="entry name" value="LRR_dom_sf"/>
</dbReference>
<gene>
    <name evidence="2" type="ORF">BU14_0152s0027</name>
</gene>
<name>A0A1X6P8V7_PORUM</name>
<evidence type="ECO:0000256" key="1">
    <source>
        <dbReference type="SAM" id="MobiDB-lite"/>
    </source>
</evidence>
<evidence type="ECO:0000313" key="3">
    <source>
        <dbReference type="Proteomes" id="UP000218209"/>
    </source>
</evidence>
<feature type="region of interest" description="Disordered" evidence="1">
    <location>
        <begin position="31"/>
        <end position="52"/>
    </location>
</feature>
<evidence type="ECO:0000313" key="2">
    <source>
        <dbReference type="EMBL" id="OSX77332.1"/>
    </source>
</evidence>
<dbReference type="AlphaFoldDB" id="A0A1X6P8V7"/>
<accession>A0A1X6P8V7</accession>
<dbReference type="Proteomes" id="UP000218209">
    <property type="component" value="Unassembled WGS sequence"/>
</dbReference>
<dbReference type="SUPFAM" id="SSF52047">
    <property type="entry name" value="RNI-like"/>
    <property type="match status" value="1"/>
</dbReference>
<dbReference type="EMBL" id="KV918841">
    <property type="protein sequence ID" value="OSX77332.1"/>
    <property type="molecule type" value="Genomic_DNA"/>
</dbReference>
<organism evidence="2 3">
    <name type="scientific">Porphyra umbilicalis</name>
    <name type="common">Purple laver</name>
    <name type="synonym">Red alga</name>
    <dbReference type="NCBI Taxonomy" id="2786"/>
    <lineage>
        <taxon>Eukaryota</taxon>
        <taxon>Rhodophyta</taxon>
        <taxon>Bangiophyceae</taxon>
        <taxon>Bangiales</taxon>
        <taxon>Bangiaceae</taxon>
        <taxon>Porphyra</taxon>
    </lineage>
</organism>
<proteinExistence type="predicted"/>